<dbReference type="EMBL" id="PGOL01000189">
    <property type="protein sequence ID" value="PKI74962.1"/>
    <property type="molecule type" value="Genomic_DNA"/>
</dbReference>
<evidence type="ECO:0000313" key="2">
    <source>
        <dbReference type="EMBL" id="PKI74962.1"/>
    </source>
</evidence>
<sequence>MVIKHFNFTSDDTYLVNGRPGSPHPFLSMIPSAIPCHPALELIRFRSNKHATYIYHILSVVLVRQVFGLVVTLGLLKIICTCQSHTSNSRMSSTQSSVDAAVRDGRVIISFTTFESTSNIIRRSPRSQACRRPMRAPHNMAMTEVANPTLCAKPPSVLTLTHPCCGRALRIHFHTFGLQSVVRMVSVRLKLLVIFLATKAPSEDRE</sequence>
<comment type="caution">
    <text evidence="2">The sequence shown here is derived from an EMBL/GenBank/DDBJ whole genome shotgun (WGS) entry which is preliminary data.</text>
</comment>
<proteinExistence type="predicted"/>
<keyword evidence="1" id="KW-0472">Membrane</keyword>
<gene>
    <name evidence="2" type="ORF">CRG98_004734</name>
</gene>
<keyword evidence="3" id="KW-1185">Reference proteome</keyword>
<protein>
    <submittedName>
        <fullName evidence="2">Uncharacterized protein</fullName>
    </submittedName>
</protein>
<reference evidence="2 3" key="1">
    <citation type="submission" date="2017-11" db="EMBL/GenBank/DDBJ databases">
        <title>De-novo sequencing of pomegranate (Punica granatum L.) genome.</title>
        <authorList>
            <person name="Akparov Z."/>
            <person name="Amiraslanov A."/>
            <person name="Hajiyeva S."/>
            <person name="Abbasov M."/>
            <person name="Kaur K."/>
            <person name="Hamwieh A."/>
            <person name="Solovyev V."/>
            <person name="Salamov A."/>
            <person name="Braich B."/>
            <person name="Kosarev P."/>
            <person name="Mahmoud A."/>
            <person name="Hajiyev E."/>
            <person name="Babayeva S."/>
            <person name="Izzatullayeva V."/>
            <person name="Mammadov A."/>
            <person name="Mammadov A."/>
            <person name="Sharifova S."/>
            <person name="Ojaghi J."/>
            <person name="Eynullazada K."/>
            <person name="Bayramov B."/>
            <person name="Abdulazimova A."/>
            <person name="Shahmuradov I."/>
        </authorList>
    </citation>
    <scope>NUCLEOTIDE SEQUENCE [LARGE SCALE GENOMIC DNA]</scope>
    <source>
        <strain evidence="3">cv. AG2017</strain>
        <tissue evidence="2">Leaf</tissue>
    </source>
</reference>
<organism evidence="2 3">
    <name type="scientific">Punica granatum</name>
    <name type="common">Pomegranate</name>
    <dbReference type="NCBI Taxonomy" id="22663"/>
    <lineage>
        <taxon>Eukaryota</taxon>
        <taxon>Viridiplantae</taxon>
        <taxon>Streptophyta</taxon>
        <taxon>Embryophyta</taxon>
        <taxon>Tracheophyta</taxon>
        <taxon>Spermatophyta</taxon>
        <taxon>Magnoliopsida</taxon>
        <taxon>eudicotyledons</taxon>
        <taxon>Gunneridae</taxon>
        <taxon>Pentapetalae</taxon>
        <taxon>rosids</taxon>
        <taxon>malvids</taxon>
        <taxon>Myrtales</taxon>
        <taxon>Lythraceae</taxon>
        <taxon>Punica</taxon>
    </lineage>
</organism>
<dbReference type="AlphaFoldDB" id="A0A2I0L2L8"/>
<keyword evidence="1" id="KW-0812">Transmembrane</keyword>
<name>A0A2I0L2L8_PUNGR</name>
<evidence type="ECO:0000313" key="3">
    <source>
        <dbReference type="Proteomes" id="UP000233551"/>
    </source>
</evidence>
<evidence type="ECO:0000256" key="1">
    <source>
        <dbReference type="SAM" id="Phobius"/>
    </source>
</evidence>
<feature type="transmembrane region" description="Helical" evidence="1">
    <location>
        <begin position="53"/>
        <end position="76"/>
    </location>
</feature>
<dbReference type="Proteomes" id="UP000233551">
    <property type="component" value="Unassembled WGS sequence"/>
</dbReference>
<keyword evidence="1" id="KW-1133">Transmembrane helix</keyword>
<accession>A0A2I0L2L8</accession>